<sequence>MSDLKTRTRIGNTLDTELLKKLKELSSITRIPMSRLLDEAVEDLIQKHNTTHLLAFKKNIVEK</sequence>
<proteinExistence type="predicted"/>
<dbReference type="Pfam" id="PF12651">
    <property type="entry name" value="RHH_3"/>
    <property type="match status" value="1"/>
</dbReference>
<reference evidence="3" key="1">
    <citation type="submission" date="2015-07" db="EMBL/GenBank/DDBJ databases">
        <title>Fjat-10036 dsm4.</title>
        <authorList>
            <person name="Liu B."/>
            <person name="Wang J."/>
            <person name="Zhu Y."/>
            <person name="Liu G."/>
            <person name="Chen Q."/>
            <person name="Chen Z."/>
            <person name="Lan J."/>
            <person name="Che J."/>
            <person name="Ge C."/>
            <person name="Shi H."/>
            <person name="Pan Z."/>
            <person name="Liu X."/>
        </authorList>
    </citation>
    <scope>NUCLEOTIDE SEQUENCE [LARGE SCALE GENOMIC DNA]</scope>
    <source>
        <strain evidence="3">DSM 4</strain>
    </source>
</reference>
<dbReference type="InterPro" id="IPR038733">
    <property type="entry name" value="Predicted_DNA_bind_prot_RHH"/>
</dbReference>
<dbReference type="OrthoDB" id="1931783at2"/>
<keyword evidence="3" id="KW-1185">Reference proteome</keyword>
<dbReference type="AlphaFoldDB" id="A0A0M0G162"/>
<evidence type="ECO:0000313" key="3">
    <source>
        <dbReference type="Proteomes" id="UP000037109"/>
    </source>
</evidence>
<organism evidence="2 3">
    <name type="scientific">Sporosarcina globispora</name>
    <name type="common">Bacillus globisporus</name>
    <dbReference type="NCBI Taxonomy" id="1459"/>
    <lineage>
        <taxon>Bacteria</taxon>
        <taxon>Bacillati</taxon>
        <taxon>Bacillota</taxon>
        <taxon>Bacilli</taxon>
        <taxon>Bacillales</taxon>
        <taxon>Caryophanaceae</taxon>
        <taxon>Sporosarcina</taxon>
    </lineage>
</organism>
<name>A0A0M0G162_SPOGL</name>
<dbReference type="Proteomes" id="UP000037109">
    <property type="component" value="Unassembled WGS sequence"/>
</dbReference>
<feature type="domain" description="Predicted DNA-binding protein ribbon-helix-helix" evidence="1">
    <location>
        <begin position="6"/>
        <end position="49"/>
    </location>
</feature>
<protein>
    <recommendedName>
        <fullName evidence="1">Predicted DNA-binding protein ribbon-helix-helix domain-containing protein</fullName>
    </recommendedName>
</protein>
<evidence type="ECO:0000313" key="2">
    <source>
        <dbReference type="EMBL" id="KON83508.1"/>
    </source>
</evidence>
<evidence type="ECO:0000259" key="1">
    <source>
        <dbReference type="Pfam" id="PF12651"/>
    </source>
</evidence>
<comment type="caution">
    <text evidence="2">The sequence shown here is derived from an EMBL/GenBank/DDBJ whole genome shotgun (WGS) entry which is preliminary data.</text>
</comment>
<dbReference type="EMBL" id="LGUF01000010">
    <property type="protein sequence ID" value="KON83508.1"/>
    <property type="molecule type" value="Genomic_DNA"/>
</dbReference>
<dbReference type="PATRIC" id="fig|1459.3.peg.6066"/>
<gene>
    <name evidence="2" type="ORF">AF332_27520</name>
</gene>
<accession>A0A0M0G162</accession>
<dbReference type="RefSeq" id="WP_053437821.1">
    <property type="nucleotide sequence ID" value="NZ_LGUF01000010.1"/>
</dbReference>